<feature type="transmembrane region" description="Helical" evidence="1">
    <location>
        <begin position="47"/>
        <end position="65"/>
    </location>
</feature>
<dbReference type="AlphaFoldDB" id="A0A6I6H6C5"/>
<keyword evidence="1" id="KW-0472">Membrane</keyword>
<reference evidence="2 3" key="1">
    <citation type="submission" date="2019-12" db="EMBL/GenBank/DDBJ databases">
        <title>Hybrid Genome Assemblies of two High G+C Isolates from Undergraduate Microbiology Courses.</title>
        <authorList>
            <person name="Ne Ville C.J."/>
            <person name="Enright D."/>
            <person name="Hernandez I."/>
            <person name="Dodsworth J."/>
            <person name="Orwin P.M."/>
        </authorList>
    </citation>
    <scope>NUCLEOTIDE SEQUENCE [LARGE SCALE GENOMIC DNA]</scope>
    <source>
        <strain evidence="2 3">CSUSB</strain>
    </source>
</reference>
<accession>A0A6I6H6C5</accession>
<dbReference type="EMBL" id="CP046622">
    <property type="protein sequence ID" value="QGW82472.1"/>
    <property type="molecule type" value="Genomic_DNA"/>
</dbReference>
<proteinExistence type="predicted"/>
<protein>
    <recommendedName>
        <fullName evidence="4">DoxX family protein</fullName>
    </recommendedName>
</protein>
<evidence type="ECO:0000313" key="2">
    <source>
        <dbReference type="EMBL" id="QGW82472.1"/>
    </source>
</evidence>
<name>A0A6I6H6C5_VARPD</name>
<keyword evidence="1" id="KW-1133">Transmembrane helix</keyword>
<feature type="transmembrane region" description="Helical" evidence="1">
    <location>
        <begin position="105"/>
        <end position="126"/>
    </location>
</feature>
<dbReference type="OrthoDB" id="8904442at2"/>
<evidence type="ECO:0000313" key="3">
    <source>
        <dbReference type="Proteomes" id="UP000425817"/>
    </source>
</evidence>
<keyword evidence="1" id="KW-0812">Transmembrane</keyword>
<evidence type="ECO:0000256" key="1">
    <source>
        <dbReference type="SAM" id="Phobius"/>
    </source>
</evidence>
<organism evidence="2 3">
    <name type="scientific">Variovorax paradoxus</name>
    <dbReference type="NCBI Taxonomy" id="34073"/>
    <lineage>
        <taxon>Bacteria</taxon>
        <taxon>Pseudomonadati</taxon>
        <taxon>Pseudomonadota</taxon>
        <taxon>Betaproteobacteria</taxon>
        <taxon>Burkholderiales</taxon>
        <taxon>Comamonadaceae</taxon>
        <taxon>Variovorax</taxon>
    </lineage>
</organism>
<evidence type="ECO:0008006" key="4">
    <source>
        <dbReference type="Google" id="ProtNLM"/>
    </source>
</evidence>
<feature type="transmembrane region" description="Helical" evidence="1">
    <location>
        <begin position="72"/>
        <end position="93"/>
    </location>
</feature>
<sequence length="135" mass="14659">MKSGKLPGLFVALAVVYFMTSLGHFTHNAEFICEYPNLPASFTSARIYAAWVAITSVGLLGFLLIRKKWIATGLVLVAAYAVLGFDGLGHYALAPFEWHTRMANATILLEVVAAAFLLAATVYQLAVQLRRPTGI</sequence>
<gene>
    <name evidence="2" type="ORF">GOQ09_13145</name>
</gene>
<dbReference type="Proteomes" id="UP000425817">
    <property type="component" value="Chromosome"/>
</dbReference>
<dbReference type="RefSeq" id="WP_157613810.1">
    <property type="nucleotide sequence ID" value="NZ_CP046622.1"/>
</dbReference>